<proteinExistence type="predicted"/>
<name>A0A2R7Y1R2_9CREN</name>
<evidence type="ECO:0000313" key="1">
    <source>
        <dbReference type="EMBL" id="PUA31287.1"/>
    </source>
</evidence>
<dbReference type="AlphaFoldDB" id="A0A2R7Y1R2"/>
<accession>A0A2R7Y1R2</accession>
<sequence length="396" mass="43865">MRLVLNLSVASILFKPLSTGAFKWKGEFTPQARGPQQYYRSEPLPLPSTVAGTLSGLLLETFNKPLCGSGNEVYSNVYRGLNIAIVGKDVATSPDIVLRGPYLYIKTSAEEKMLCSVYGIGSKLLCFTIGSTGVHELEIHEWKHVTNIGIGLDSVKKTTIEGLIYTSTYHDIVATATDIVKRSALLKKGVKLEDYGILVEIYTKLGANVNRNVIFDTLKKTVDSKIVTLGGEFRAFQARVLNETFIDKLISKIPSDKCLYWHIATPIMLCEEIVNEKSILKEKEGKTFQGLLTEYAEKLLEKLLELMKLEKCSSEYLPKNVVNNAKIKFSVLGLGYDICLNKRRPMCRNVEPGSGLLGKPAPNISPLEIYIKGVGSYSELGWGTVIPLIELKPHSK</sequence>
<dbReference type="EMBL" id="NBVN01000015">
    <property type="protein sequence ID" value="PUA31287.1"/>
    <property type="molecule type" value="Genomic_DNA"/>
</dbReference>
<reference evidence="1 2" key="1">
    <citation type="journal article" date="2018" name="Syst. Appl. Microbiol.">
        <title>A new symbiotic nanoarchaeote (Candidatus Nanoclepta minutus) and its host (Zestosphaera tikiterensis gen. nov., sp. nov.) from a New Zealand hot spring.</title>
        <authorList>
            <person name="St John E."/>
            <person name="Liu Y."/>
            <person name="Podar M."/>
            <person name="Stott M.B."/>
            <person name="Meneghin J."/>
            <person name="Chen Z."/>
            <person name="Lagutin K."/>
            <person name="Mitchell K."/>
            <person name="Reysenbach A.L."/>
        </authorList>
    </citation>
    <scope>NUCLEOTIDE SEQUENCE [LARGE SCALE GENOMIC DNA]</scope>
    <source>
        <strain evidence="1">NZ3</strain>
    </source>
</reference>
<organism evidence="1 2">
    <name type="scientific">Zestosphaera tikiterensis</name>
    <dbReference type="NCBI Taxonomy" id="1973259"/>
    <lineage>
        <taxon>Archaea</taxon>
        <taxon>Thermoproteota</taxon>
        <taxon>Thermoprotei</taxon>
        <taxon>Desulfurococcales</taxon>
        <taxon>Desulfurococcaceae</taxon>
        <taxon>Zestosphaera</taxon>
    </lineage>
</organism>
<protein>
    <submittedName>
        <fullName evidence="1">Uncharacterized protein</fullName>
    </submittedName>
</protein>
<gene>
    <name evidence="1" type="ORF">B7O98_09520</name>
</gene>
<evidence type="ECO:0000313" key="2">
    <source>
        <dbReference type="Proteomes" id="UP000244093"/>
    </source>
</evidence>
<comment type="caution">
    <text evidence="1">The sequence shown here is derived from an EMBL/GenBank/DDBJ whole genome shotgun (WGS) entry which is preliminary data.</text>
</comment>
<dbReference type="Proteomes" id="UP000244093">
    <property type="component" value="Unassembled WGS sequence"/>
</dbReference>